<evidence type="ECO:0000256" key="1">
    <source>
        <dbReference type="SAM" id="MobiDB-lite"/>
    </source>
</evidence>
<accession>A0ABR2UFI3</accession>
<feature type="region of interest" description="Disordered" evidence="1">
    <location>
        <begin position="687"/>
        <end position="713"/>
    </location>
</feature>
<keyword evidence="2" id="KW-0472">Membrane</keyword>
<feature type="transmembrane region" description="Helical" evidence="2">
    <location>
        <begin position="645"/>
        <end position="667"/>
    </location>
</feature>
<organism evidence="3 4">
    <name type="scientific">Seiridium unicorne</name>
    <dbReference type="NCBI Taxonomy" id="138068"/>
    <lineage>
        <taxon>Eukaryota</taxon>
        <taxon>Fungi</taxon>
        <taxon>Dikarya</taxon>
        <taxon>Ascomycota</taxon>
        <taxon>Pezizomycotina</taxon>
        <taxon>Sordariomycetes</taxon>
        <taxon>Xylariomycetidae</taxon>
        <taxon>Amphisphaeriales</taxon>
        <taxon>Sporocadaceae</taxon>
        <taxon>Seiridium</taxon>
    </lineage>
</organism>
<feature type="transmembrane region" description="Helical" evidence="2">
    <location>
        <begin position="351"/>
        <end position="372"/>
    </location>
</feature>
<feature type="compositionally biased region" description="Low complexity" evidence="1">
    <location>
        <begin position="308"/>
        <end position="320"/>
    </location>
</feature>
<feature type="transmembrane region" description="Helical" evidence="2">
    <location>
        <begin position="550"/>
        <end position="567"/>
    </location>
</feature>
<reference evidence="3 4" key="1">
    <citation type="journal article" date="2024" name="J. Plant Pathol.">
        <title>Sequence and assembly of the genome of Seiridium unicorne, isolate CBS 538.82, causal agent of cypress canker disease.</title>
        <authorList>
            <person name="Scali E."/>
            <person name="Rocca G.D."/>
            <person name="Danti R."/>
            <person name="Garbelotto M."/>
            <person name="Barberini S."/>
            <person name="Baroncelli R."/>
            <person name="Emiliani G."/>
        </authorList>
    </citation>
    <scope>NUCLEOTIDE SEQUENCE [LARGE SCALE GENOMIC DNA]</scope>
    <source>
        <strain evidence="3 4">BM-138-508</strain>
    </source>
</reference>
<evidence type="ECO:0000313" key="4">
    <source>
        <dbReference type="Proteomes" id="UP001408356"/>
    </source>
</evidence>
<keyword evidence="2" id="KW-0812">Transmembrane</keyword>
<proteinExistence type="predicted"/>
<sequence length="713" mass="78352">MTSAISIRAAATYSSLVQAIPELVWLEKPQSDRSPYLGGLNFTYGCLLAVNKSLQITSDGHLDFQETSYFDGNATIPQVQEAAGYGSLCTNNGSALRIVVPYRWCEDNCSGWEISHWNLLQQWIGPLVQFILPCLAFCLSIPRSWKVSLPQWIFESEPDDIAAFFAYPVKFTIAFTIVFCDTILWLSICFAFAGPMLLSAVYEYVLDGMILDFLRPRKHYQQPRIPPVTKARLLLATVVGNVKLEPRPSNRTPTLPGMRITSNDEIWSHIMGVTDGLVTRPPKRAPVGIESVRGASASGGVQSTPDNTLLSTSSSSTSRSIAPETLDNTASLLSRVEPELKLKALLNAQSSFGGAVGAPVVFFIGSFVYNIVEAESRLGDSDTAHALAFGMWWMTISHVAVISSAMLASNNPSALQGLIGKAPTRKRQSTADNKVPASIWAKSVRWMKQIDILEHAYDSSFEPISLWKRGPNKLLWIDKIIEAFAKERDDSDHHIKLVEFQEAFRLGLGMRVGIWASILLVLLGAPCALAFATSYMTPVAGLGCRSLTHLVYYVTQVFQMMLWSWNVSVSRNNPSSWMLHTCRVLQGVFGGLAVFAAIGGTIMQIIGVYRNCLCKMPTRYWIHPDADGATVGMSYVTPQSIPNAGVWKITGALAGGTLGLVAALAWWHQRRLRKKFMSEAESLKDLDSEMASPMNNARPQGPAGAAEDDEQNQ</sequence>
<feature type="transmembrane region" description="Helical" evidence="2">
    <location>
        <begin position="384"/>
        <end position="408"/>
    </location>
</feature>
<evidence type="ECO:0000313" key="3">
    <source>
        <dbReference type="EMBL" id="KAK9413274.1"/>
    </source>
</evidence>
<feature type="transmembrane region" description="Helical" evidence="2">
    <location>
        <begin position="514"/>
        <end position="538"/>
    </location>
</feature>
<dbReference type="EMBL" id="JARVKF010000440">
    <property type="protein sequence ID" value="KAK9413274.1"/>
    <property type="molecule type" value="Genomic_DNA"/>
</dbReference>
<feature type="transmembrane region" description="Helical" evidence="2">
    <location>
        <begin position="588"/>
        <end position="609"/>
    </location>
</feature>
<dbReference type="Proteomes" id="UP001408356">
    <property type="component" value="Unassembled WGS sequence"/>
</dbReference>
<gene>
    <name evidence="3" type="ORF">SUNI508_02473</name>
</gene>
<protein>
    <submittedName>
        <fullName evidence="3">Uncharacterized protein</fullName>
    </submittedName>
</protein>
<name>A0ABR2UFI3_9PEZI</name>
<feature type="region of interest" description="Disordered" evidence="1">
    <location>
        <begin position="294"/>
        <end position="323"/>
    </location>
</feature>
<comment type="caution">
    <text evidence="3">The sequence shown here is derived from an EMBL/GenBank/DDBJ whole genome shotgun (WGS) entry which is preliminary data.</text>
</comment>
<evidence type="ECO:0000256" key="2">
    <source>
        <dbReference type="SAM" id="Phobius"/>
    </source>
</evidence>
<keyword evidence="2" id="KW-1133">Transmembrane helix</keyword>
<keyword evidence="4" id="KW-1185">Reference proteome</keyword>